<dbReference type="GO" id="GO:0044341">
    <property type="term" value="P:sodium-dependent phosphate transport"/>
    <property type="evidence" value="ECO:0007669"/>
    <property type="project" value="InterPro"/>
</dbReference>
<feature type="domain" description="PhoU" evidence="7">
    <location>
        <begin position="454"/>
        <end position="533"/>
    </location>
</feature>
<dbReference type="GO" id="GO:0005436">
    <property type="term" value="F:sodium:phosphate symporter activity"/>
    <property type="evidence" value="ECO:0007669"/>
    <property type="project" value="InterPro"/>
</dbReference>
<keyword evidence="2" id="KW-1003">Cell membrane</keyword>
<evidence type="ECO:0000313" key="8">
    <source>
        <dbReference type="EMBL" id="AOT72407.1"/>
    </source>
</evidence>
<keyword evidence="4 6" id="KW-1133">Transmembrane helix</keyword>
<feature type="domain" description="PhoU" evidence="7">
    <location>
        <begin position="347"/>
        <end position="432"/>
    </location>
</feature>
<dbReference type="STRING" id="1424294.Gferi_24355"/>
<feature type="transmembrane region" description="Helical" evidence="6">
    <location>
        <begin position="172"/>
        <end position="200"/>
    </location>
</feature>
<evidence type="ECO:0000256" key="5">
    <source>
        <dbReference type="ARBA" id="ARBA00023136"/>
    </source>
</evidence>
<evidence type="ECO:0000259" key="7">
    <source>
        <dbReference type="Pfam" id="PF01895"/>
    </source>
</evidence>
<dbReference type="Pfam" id="PF02690">
    <property type="entry name" value="Na_Pi_cotrans"/>
    <property type="match status" value="2"/>
</dbReference>
<keyword evidence="3 6" id="KW-0812">Transmembrane</keyword>
<dbReference type="PANTHER" id="PTHR10010">
    <property type="entry name" value="SOLUTE CARRIER FAMILY 34 SODIUM PHOSPHATE , MEMBER 2-RELATED"/>
    <property type="match status" value="1"/>
</dbReference>
<comment type="subcellular location">
    <subcellularLocation>
        <location evidence="1">Cell membrane</location>
        <topology evidence="1">Multi-pass membrane protein</topology>
    </subcellularLocation>
</comment>
<feature type="transmembrane region" description="Helical" evidence="6">
    <location>
        <begin position="45"/>
        <end position="62"/>
    </location>
</feature>
<evidence type="ECO:0000256" key="4">
    <source>
        <dbReference type="ARBA" id="ARBA00022989"/>
    </source>
</evidence>
<keyword evidence="5 6" id="KW-0472">Membrane</keyword>
<feature type="transmembrane region" description="Helical" evidence="6">
    <location>
        <begin position="281"/>
        <end position="306"/>
    </location>
</feature>
<feature type="transmembrane region" description="Helical" evidence="6">
    <location>
        <begin position="68"/>
        <end position="92"/>
    </location>
</feature>
<protein>
    <submittedName>
        <fullName evidence="8">Sodium-dependent phosphate transporter</fullName>
    </submittedName>
</protein>
<dbReference type="NCBIfam" id="TIGR00704">
    <property type="entry name" value="NaPi_cotrn_rel"/>
    <property type="match status" value="1"/>
</dbReference>
<dbReference type="EMBL" id="CP017269">
    <property type="protein sequence ID" value="AOT72407.1"/>
    <property type="molecule type" value="Genomic_DNA"/>
</dbReference>
<evidence type="ECO:0000313" key="9">
    <source>
        <dbReference type="Proteomes" id="UP000095743"/>
    </source>
</evidence>
<dbReference type="OrthoDB" id="9763003at2"/>
<dbReference type="AlphaFoldDB" id="A0A1D8GNF5"/>
<evidence type="ECO:0000256" key="1">
    <source>
        <dbReference type="ARBA" id="ARBA00004651"/>
    </source>
</evidence>
<feature type="transmembrane region" description="Helical" evidence="6">
    <location>
        <begin position="6"/>
        <end position="25"/>
    </location>
</feature>
<feature type="transmembrane region" description="Helical" evidence="6">
    <location>
        <begin position="133"/>
        <end position="151"/>
    </location>
</feature>
<dbReference type="InterPro" id="IPR004633">
    <property type="entry name" value="NaPi_cotrn-rel/YqeW-like"/>
</dbReference>
<dbReference type="SUPFAM" id="SSF109755">
    <property type="entry name" value="PhoU-like"/>
    <property type="match status" value="1"/>
</dbReference>
<dbReference type="Proteomes" id="UP000095743">
    <property type="component" value="Chromosome"/>
</dbReference>
<dbReference type="PANTHER" id="PTHR10010:SF46">
    <property type="entry name" value="SODIUM-DEPENDENT PHOSPHATE TRANSPORT PROTEIN 2B"/>
    <property type="match status" value="1"/>
</dbReference>
<evidence type="ECO:0000256" key="3">
    <source>
        <dbReference type="ARBA" id="ARBA00022692"/>
    </source>
</evidence>
<dbReference type="KEGG" id="gfe:Gferi_24355"/>
<dbReference type="InterPro" id="IPR026022">
    <property type="entry name" value="PhoU_dom"/>
</dbReference>
<accession>A0A1D8GNF5</accession>
<dbReference type="Pfam" id="PF01895">
    <property type="entry name" value="PhoU"/>
    <property type="match status" value="2"/>
</dbReference>
<dbReference type="InterPro" id="IPR038078">
    <property type="entry name" value="PhoU-like_sf"/>
</dbReference>
<dbReference type="GO" id="GO:0005886">
    <property type="term" value="C:plasma membrane"/>
    <property type="evidence" value="ECO:0007669"/>
    <property type="project" value="UniProtKB-SubCell"/>
</dbReference>
<feature type="transmembrane region" description="Helical" evidence="6">
    <location>
        <begin position="242"/>
        <end position="261"/>
    </location>
</feature>
<keyword evidence="9" id="KW-1185">Reference proteome</keyword>
<dbReference type="NCBIfam" id="NF037997">
    <property type="entry name" value="Na_Pi_symport"/>
    <property type="match status" value="1"/>
</dbReference>
<proteinExistence type="predicted"/>
<feature type="transmembrane region" description="Helical" evidence="6">
    <location>
        <begin position="104"/>
        <end position="121"/>
    </location>
</feature>
<evidence type="ECO:0000256" key="6">
    <source>
        <dbReference type="SAM" id="Phobius"/>
    </source>
</evidence>
<sequence length="543" mass="59091">MKIVFGLMGGLGLFLYGMKIMGDGLEKVAGDRLKRLIEILTNNRVMGVFVGTIVTMVIQSSSATTVMVIGFVNAGIMSLTQAVGVIMGANIGTTITAQLVSFKLIDYAPIAVAIGVGIWLFSNNKRTKNIAEALIGFGVLFIGMEMMSDAMKPLREYEGFKALLMSFGENTLLDTLLGILAGFGLTAIIQSSSASIGILIALASQGLLPIEAALPILFGDNIGTCVTALLSSISANKTAKRAAFIHLLFNIIGTVIFVFILKQPVLHIVTSLTPGDAARQIANAHTLFNITNMIIQLPFAGILVYVAKKLIPEKTEEKEIHVGAKYLDDRILETPSIALGQAIKEVLHMGRLAQESYQKSMEAFFKMEEKIAHEVFKLESGINHLERDIAAYLIKLSNTSVSASQHEIVDGLFNTINDIERVGDHADNLAELAVYRIENKLQFSDQAIKELVMMHDRVLKSYDQAILALKTGDTNIAKRVIEREGEIDHMEKSLRASHIARLNKQQCSAGAGVIFLDIISNLERIGDHAAKIAFAVIDATEKY</sequence>
<evidence type="ECO:0000256" key="2">
    <source>
        <dbReference type="ARBA" id="ARBA00022475"/>
    </source>
</evidence>
<name>A0A1D8GNF5_9FIRM</name>
<gene>
    <name evidence="8" type="ORF">Gferi_24355</name>
</gene>
<reference evidence="8 9" key="1">
    <citation type="submission" date="2016-09" db="EMBL/GenBank/DDBJ databases">
        <title>Genomic analysis reveals versatility of anaerobic energy metabolism of Geosporobacter ferrireducens IRF9 of phylum Firmicutes.</title>
        <authorList>
            <person name="Kim S.-J."/>
        </authorList>
    </citation>
    <scope>NUCLEOTIDE SEQUENCE [LARGE SCALE GENOMIC DNA]</scope>
    <source>
        <strain evidence="8 9">IRF9</strain>
    </source>
</reference>
<organism evidence="8 9">
    <name type="scientific">Geosporobacter ferrireducens</name>
    <dbReference type="NCBI Taxonomy" id="1424294"/>
    <lineage>
        <taxon>Bacteria</taxon>
        <taxon>Bacillati</taxon>
        <taxon>Bacillota</taxon>
        <taxon>Clostridia</taxon>
        <taxon>Peptostreptococcales</taxon>
        <taxon>Thermotaleaceae</taxon>
        <taxon>Geosporobacter</taxon>
    </lineage>
</organism>
<dbReference type="RefSeq" id="WP_069980716.1">
    <property type="nucleotide sequence ID" value="NZ_CP017269.1"/>
</dbReference>
<dbReference type="Gene3D" id="1.20.58.220">
    <property type="entry name" value="Phosphate transport system protein phou homolog 2, domain 2"/>
    <property type="match status" value="1"/>
</dbReference>
<dbReference type="InterPro" id="IPR003841">
    <property type="entry name" value="Na/Pi_transpt"/>
</dbReference>